<feature type="transmembrane region" description="Helical" evidence="1">
    <location>
        <begin position="21"/>
        <end position="45"/>
    </location>
</feature>
<dbReference type="EMBL" id="FQZG01000003">
    <property type="protein sequence ID" value="SHI30019.1"/>
    <property type="molecule type" value="Genomic_DNA"/>
</dbReference>
<sequence length="271" mass="28023">MFRRPPRPTNSAEVVPLSRPQLLGVLAGLLLVGGVLLYGLGYTLVSSFSVGNAPDGLPSSTHMDADPTQQRDLIAAAPMATVAEDAGLTPGVAIALPPAIRLPVATTVGASGVSSGFPRTPEGAAAQLAAIEVRVLSAMSLPLATEVYRDWAMPGGVGAADWSQTRNVQSFLTHARQSSNQLDPGTLVSVTPAALQIKGTDGPDWVVACVLLDVRAALKAEARMGYGTCERMQWTGDRWLIGPGAPPVLAPSTWPGSDASVEAGWQPVASN</sequence>
<keyword evidence="1" id="KW-1133">Transmembrane helix</keyword>
<reference evidence="2 3" key="1">
    <citation type="submission" date="2016-11" db="EMBL/GenBank/DDBJ databases">
        <authorList>
            <person name="Jaros S."/>
            <person name="Januszkiewicz K."/>
            <person name="Wedrychowicz H."/>
        </authorList>
    </citation>
    <scope>NUCLEOTIDE SEQUENCE [LARGE SCALE GENOMIC DNA]</scope>
    <source>
        <strain evidence="2 3">DSM 12906</strain>
    </source>
</reference>
<keyword evidence="1" id="KW-0812">Transmembrane</keyword>
<protein>
    <submittedName>
        <fullName evidence="2">Uncharacterized protein</fullName>
    </submittedName>
</protein>
<gene>
    <name evidence="2" type="ORF">SAMN02745244_00037</name>
</gene>
<keyword evidence="1" id="KW-0472">Membrane</keyword>
<proteinExistence type="predicted"/>
<keyword evidence="3" id="KW-1185">Reference proteome</keyword>
<dbReference type="RefSeq" id="WP_073185237.1">
    <property type="nucleotide sequence ID" value="NZ_FQZG01000003.1"/>
</dbReference>
<dbReference type="STRING" id="1123357.SAMN02745244_00037"/>
<accession>A0A1M6A0Z1</accession>
<evidence type="ECO:0000313" key="2">
    <source>
        <dbReference type="EMBL" id="SHI30019.1"/>
    </source>
</evidence>
<evidence type="ECO:0000256" key="1">
    <source>
        <dbReference type="SAM" id="Phobius"/>
    </source>
</evidence>
<evidence type="ECO:0000313" key="3">
    <source>
        <dbReference type="Proteomes" id="UP000184512"/>
    </source>
</evidence>
<organism evidence="2 3">
    <name type="scientific">Tessaracoccus bendigoensis DSM 12906</name>
    <dbReference type="NCBI Taxonomy" id="1123357"/>
    <lineage>
        <taxon>Bacteria</taxon>
        <taxon>Bacillati</taxon>
        <taxon>Actinomycetota</taxon>
        <taxon>Actinomycetes</taxon>
        <taxon>Propionibacteriales</taxon>
        <taxon>Propionibacteriaceae</taxon>
        <taxon>Tessaracoccus</taxon>
    </lineage>
</organism>
<dbReference type="Proteomes" id="UP000184512">
    <property type="component" value="Unassembled WGS sequence"/>
</dbReference>
<dbReference type="AlphaFoldDB" id="A0A1M6A0Z1"/>
<dbReference type="OrthoDB" id="5188560at2"/>
<name>A0A1M6A0Z1_9ACTN</name>